<gene>
    <name evidence="2" type="ORF">pipiens_008014</name>
</gene>
<protein>
    <submittedName>
        <fullName evidence="2">Uncharacterized protein</fullName>
    </submittedName>
</protein>
<comment type="caution">
    <text evidence="2">The sequence shown here is derived from an EMBL/GenBank/DDBJ whole genome shotgun (WGS) entry which is preliminary data.</text>
</comment>
<proteinExistence type="predicted"/>
<dbReference type="EMBL" id="JBEHCU010005481">
    <property type="protein sequence ID" value="KAL1399666.1"/>
    <property type="molecule type" value="Genomic_DNA"/>
</dbReference>
<accession>A0ABD1DIW2</accession>
<feature type="signal peptide" evidence="1">
    <location>
        <begin position="1"/>
        <end position="20"/>
    </location>
</feature>
<sequence>MFKIMTVVAAATMVVSGVTALQAVPVVALTGNGSIVLSNSNVEVMDLMVKKFFRGGDRILLPASTGAISHDSTARAAGGH</sequence>
<reference evidence="2 3" key="1">
    <citation type="submission" date="2024-05" db="EMBL/GenBank/DDBJ databases">
        <title>Culex pipiens pipiens assembly and annotation.</title>
        <authorList>
            <person name="Alout H."/>
            <person name="Durand T."/>
        </authorList>
    </citation>
    <scope>NUCLEOTIDE SEQUENCE [LARGE SCALE GENOMIC DNA]</scope>
    <source>
        <strain evidence="2">HA-2024</strain>
        <tissue evidence="2">Whole body</tissue>
    </source>
</reference>
<evidence type="ECO:0000313" key="3">
    <source>
        <dbReference type="Proteomes" id="UP001562425"/>
    </source>
</evidence>
<keyword evidence="1" id="KW-0732">Signal</keyword>
<name>A0ABD1DIW2_CULPP</name>
<dbReference type="Proteomes" id="UP001562425">
    <property type="component" value="Unassembled WGS sequence"/>
</dbReference>
<dbReference type="AlphaFoldDB" id="A0ABD1DIW2"/>
<keyword evidence="3" id="KW-1185">Reference proteome</keyword>
<organism evidence="2 3">
    <name type="scientific">Culex pipiens pipiens</name>
    <name type="common">Northern house mosquito</name>
    <dbReference type="NCBI Taxonomy" id="38569"/>
    <lineage>
        <taxon>Eukaryota</taxon>
        <taxon>Metazoa</taxon>
        <taxon>Ecdysozoa</taxon>
        <taxon>Arthropoda</taxon>
        <taxon>Hexapoda</taxon>
        <taxon>Insecta</taxon>
        <taxon>Pterygota</taxon>
        <taxon>Neoptera</taxon>
        <taxon>Endopterygota</taxon>
        <taxon>Diptera</taxon>
        <taxon>Nematocera</taxon>
        <taxon>Culicoidea</taxon>
        <taxon>Culicidae</taxon>
        <taxon>Culicinae</taxon>
        <taxon>Culicini</taxon>
        <taxon>Culex</taxon>
        <taxon>Culex</taxon>
    </lineage>
</organism>
<evidence type="ECO:0000256" key="1">
    <source>
        <dbReference type="SAM" id="SignalP"/>
    </source>
</evidence>
<feature type="chain" id="PRO_5044841883" evidence="1">
    <location>
        <begin position="21"/>
        <end position="80"/>
    </location>
</feature>
<evidence type="ECO:0000313" key="2">
    <source>
        <dbReference type="EMBL" id="KAL1399666.1"/>
    </source>
</evidence>